<keyword evidence="1" id="KW-0812">Transmembrane</keyword>
<name>A0A1N7CQM3_9EURY</name>
<sequence>MSHSPSFFDYVCSNADKFAMLLVFECVAGALSLALFLGSEPGTATHVVGVLNVLGAAVLAVATTAILLKCHRT</sequence>
<dbReference type="EMBL" id="FTNO01000003">
    <property type="protein sequence ID" value="SIR65754.1"/>
    <property type="molecule type" value="Genomic_DNA"/>
</dbReference>
<proteinExistence type="predicted"/>
<feature type="transmembrane region" description="Helical" evidence="1">
    <location>
        <begin position="18"/>
        <end position="38"/>
    </location>
</feature>
<dbReference type="RefSeq" id="WP_076431120.1">
    <property type="nucleotide sequence ID" value="NZ_FTNO01000003.1"/>
</dbReference>
<accession>A0A1N7CQM3</accession>
<keyword evidence="1" id="KW-0472">Membrane</keyword>
<evidence type="ECO:0000313" key="2">
    <source>
        <dbReference type="EMBL" id="SIR65754.1"/>
    </source>
</evidence>
<evidence type="ECO:0000313" key="3">
    <source>
        <dbReference type="Proteomes" id="UP000186914"/>
    </source>
</evidence>
<reference evidence="3" key="1">
    <citation type="submission" date="2017-01" db="EMBL/GenBank/DDBJ databases">
        <authorList>
            <person name="Varghese N."/>
            <person name="Submissions S."/>
        </authorList>
    </citation>
    <scope>NUCLEOTIDE SEQUENCE [LARGE SCALE GENOMIC DNA]</scope>
    <source>
        <strain evidence="3">CGMCC 1.7737</strain>
    </source>
</reference>
<evidence type="ECO:0000256" key="1">
    <source>
        <dbReference type="SAM" id="Phobius"/>
    </source>
</evidence>
<organism evidence="2 3">
    <name type="scientific">Haladaptatus litoreus</name>
    <dbReference type="NCBI Taxonomy" id="553468"/>
    <lineage>
        <taxon>Archaea</taxon>
        <taxon>Methanobacteriati</taxon>
        <taxon>Methanobacteriota</taxon>
        <taxon>Stenosarchaea group</taxon>
        <taxon>Halobacteria</taxon>
        <taxon>Halobacteriales</taxon>
        <taxon>Haladaptataceae</taxon>
        <taxon>Haladaptatus</taxon>
    </lineage>
</organism>
<keyword evidence="3" id="KW-1185">Reference proteome</keyword>
<keyword evidence="1" id="KW-1133">Transmembrane helix</keyword>
<dbReference type="AlphaFoldDB" id="A0A1N7CQM3"/>
<feature type="transmembrane region" description="Helical" evidence="1">
    <location>
        <begin position="44"/>
        <end position="68"/>
    </location>
</feature>
<protein>
    <submittedName>
        <fullName evidence="2">Uncharacterized protein</fullName>
    </submittedName>
</protein>
<dbReference type="Proteomes" id="UP000186914">
    <property type="component" value="Unassembled WGS sequence"/>
</dbReference>
<gene>
    <name evidence="2" type="ORF">SAMN05421858_3171</name>
</gene>